<keyword evidence="5" id="KW-1185">Reference proteome</keyword>
<dbReference type="PROSITE" id="PS50005">
    <property type="entry name" value="TPR"/>
    <property type="match status" value="2"/>
</dbReference>
<evidence type="ECO:0000313" key="4">
    <source>
        <dbReference type="EMBL" id="SDX41486.1"/>
    </source>
</evidence>
<dbReference type="InterPro" id="IPR019734">
    <property type="entry name" value="TPR_rpt"/>
</dbReference>
<dbReference type="Pfam" id="PF13181">
    <property type="entry name" value="TPR_8"/>
    <property type="match status" value="1"/>
</dbReference>
<feature type="repeat" description="TPR" evidence="3">
    <location>
        <begin position="260"/>
        <end position="293"/>
    </location>
</feature>
<name>A0A1H3BHT4_9FIRM</name>
<dbReference type="RefSeq" id="WP_093753780.1">
    <property type="nucleotide sequence ID" value="NZ_BSYN01000005.1"/>
</dbReference>
<evidence type="ECO:0000313" key="5">
    <source>
        <dbReference type="Proteomes" id="UP000198828"/>
    </source>
</evidence>
<dbReference type="Pfam" id="PF00515">
    <property type="entry name" value="TPR_1"/>
    <property type="match status" value="1"/>
</dbReference>
<dbReference type="Gene3D" id="1.25.40.10">
    <property type="entry name" value="Tetratricopeptide repeat domain"/>
    <property type="match status" value="2"/>
</dbReference>
<gene>
    <name evidence="4" type="ORF">SAMN05660923_02283</name>
</gene>
<dbReference type="AlphaFoldDB" id="A0A1H3BHT4"/>
<dbReference type="InterPro" id="IPR051685">
    <property type="entry name" value="Ycf3/AcsC/BcsC/TPR_MFPF"/>
</dbReference>
<keyword evidence="2 3" id="KW-0802">TPR repeat</keyword>
<evidence type="ECO:0000256" key="2">
    <source>
        <dbReference type="ARBA" id="ARBA00022803"/>
    </source>
</evidence>
<dbReference type="EMBL" id="FNNG01000010">
    <property type="protein sequence ID" value="SDX41486.1"/>
    <property type="molecule type" value="Genomic_DNA"/>
</dbReference>
<dbReference type="SUPFAM" id="SSF48452">
    <property type="entry name" value="TPR-like"/>
    <property type="match status" value="1"/>
</dbReference>
<keyword evidence="1" id="KW-0677">Repeat</keyword>
<sequence>MKIVDEYFIKKAEKVSFVQLKRGAKINVDNYTIDDKIPLPIITDTLVEEIKEGSLQEELQMAHIVDGIIYILGIDKDFRYKEEYKNILYNYNSKIENYILYRGLGLAEKERLEEASIVFRALVNLNPKNVEGLFNYALSLEDIGKKYIDMDNKDKGEAFLLEATNLMETILDIEENFPLAYYKLGYYYKYFQQFQKSKLIWEKYLKLDEDPERLNEIREELHLIEDDANYEVGINYLTIGQYERALEKLMPLSYKYEEWWNIFYLVGLAYKGLGEYEEAIDFFYKALDLGGTDVNIYNELGICLYLVGNIKEAISIFGQGINQNNKDYWIIFNRGLAYLKLGIMDKAKKDIEKAYKLNPNDDIVKDHYEKIKGIFKR</sequence>
<proteinExistence type="predicted"/>
<dbReference type="PANTHER" id="PTHR44943:SF8">
    <property type="entry name" value="TPR REPEAT-CONTAINING PROTEIN MJ0263"/>
    <property type="match status" value="1"/>
</dbReference>
<feature type="repeat" description="TPR" evidence="3">
    <location>
        <begin position="328"/>
        <end position="361"/>
    </location>
</feature>
<dbReference type="Proteomes" id="UP000198828">
    <property type="component" value="Unassembled WGS sequence"/>
</dbReference>
<evidence type="ECO:0000256" key="3">
    <source>
        <dbReference type="PROSITE-ProRule" id="PRU00339"/>
    </source>
</evidence>
<reference evidence="4 5" key="1">
    <citation type="submission" date="2016-10" db="EMBL/GenBank/DDBJ databases">
        <authorList>
            <person name="de Groot N.N."/>
        </authorList>
    </citation>
    <scope>NUCLEOTIDE SEQUENCE [LARGE SCALE GENOMIC DNA]</scope>
    <source>
        <strain evidence="4 5">DSM 23310</strain>
    </source>
</reference>
<evidence type="ECO:0000256" key="1">
    <source>
        <dbReference type="ARBA" id="ARBA00022737"/>
    </source>
</evidence>
<dbReference type="SMART" id="SM00028">
    <property type="entry name" value="TPR"/>
    <property type="match status" value="6"/>
</dbReference>
<protein>
    <submittedName>
        <fullName evidence="4">Tetratricopeptide repeat-containing protein</fullName>
    </submittedName>
</protein>
<dbReference type="PANTHER" id="PTHR44943">
    <property type="entry name" value="CELLULOSE SYNTHASE OPERON PROTEIN C"/>
    <property type="match status" value="1"/>
</dbReference>
<dbReference type="OrthoDB" id="358807at2"/>
<dbReference type="PROSITE" id="PS50293">
    <property type="entry name" value="TPR_REGION"/>
    <property type="match status" value="1"/>
</dbReference>
<organism evidence="4 5">
    <name type="scientific">Tepidimicrobium xylanilyticum</name>
    <dbReference type="NCBI Taxonomy" id="1123352"/>
    <lineage>
        <taxon>Bacteria</taxon>
        <taxon>Bacillati</taxon>
        <taxon>Bacillota</taxon>
        <taxon>Tissierellia</taxon>
        <taxon>Tissierellales</taxon>
        <taxon>Tepidimicrobiaceae</taxon>
        <taxon>Tepidimicrobium</taxon>
    </lineage>
</organism>
<accession>A0A1H3BHT4</accession>
<dbReference type="InterPro" id="IPR011990">
    <property type="entry name" value="TPR-like_helical_dom_sf"/>
</dbReference>